<dbReference type="InterPro" id="IPR036817">
    <property type="entry name" value="Transthyretin/HIU_hydrolase_sf"/>
</dbReference>
<dbReference type="PROSITE" id="PS00769">
    <property type="entry name" value="TRANSTHYRETIN_2"/>
    <property type="match status" value="1"/>
</dbReference>
<reference evidence="2 3" key="1">
    <citation type="journal article" date="2011" name="Nature">
        <title>Genome sequencing reveals insights into physiology and longevity of the naked mole rat.</title>
        <authorList>
            <person name="Kim E.B."/>
            <person name="Fang X."/>
            <person name="Fushan A.A."/>
            <person name="Huang Z."/>
            <person name="Lobanov A.V."/>
            <person name="Han L."/>
            <person name="Marino S.M."/>
            <person name="Sun X."/>
            <person name="Turanov A.A."/>
            <person name="Yang P."/>
            <person name="Yim S.H."/>
            <person name="Zhao X."/>
            <person name="Kasaikina M.V."/>
            <person name="Stoletzki N."/>
            <person name="Peng C."/>
            <person name="Polak P."/>
            <person name="Xiong Z."/>
            <person name="Kiezun A."/>
            <person name="Zhu Y."/>
            <person name="Chen Y."/>
            <person name="Kryukov G.V."/>
            <person name="Zhang Q."/>
            <person name="Peshkin L."/>
            <person name="Yang L."/>
            <person name="Bronson R.T."/>
            <person name="Buffenstein R."/>
            <person name="Wang B."/>
            <person name="Han C."/>
            <person name="Li Q."/>
            <person name="Chen L."/>
            <person name="Zhao W."/>
            <person name="Sunyaev S.R."/>
            <person name="Park T.J."/>
            <person name="Zhang G."/>
            <person name="Wang J."/>
            <person name="Gladyshev V.N."/>
        </authorList>
    </citation>
    <scope>NUCLEOTIDE SEQUENCE [LARGE SCALE GENOMIC DNA]</scope>
</reference>
<dbReference type="Gene3D" id="2.60.40.180">
    <property type="entry name" value="Transthyretin/hydroxyisourate hydrolase domain"/>
    <property type="match status" value="1"/>
</dbReference>
<protein>
    <submittedName>
        <fullName evidence="2">5-hydroxyisourate hydrolase</fullName>
    </submittedName>
</protein>
<feature type="non-terminal residue" evidence="2">
    <location>
        <position position="1"/>
    </location>
</feature>
<feature type="domain" description="Transthyretin/hydroxyisourate hydrolase" evidence="1">
    <location>
        <begin position="14"/>
        <end position="70"/>
    </location>
</feature>
<evidence type="ECO:0000313" key="3">
    <source>
        <dbReference type="Proteomes" id="UP000006813"/>
    </source>
</evidence>
<dbReference type="Proteomes" id="UP000006813">
    <property type="component" value="Unassembled WGS sequence"/>
</dbReference>
<organism evidence="2 3">
    <name type="scientific">Heterocephalus glaber</name>
    <name type="common">Naked mole rat</name>
    <dbReference type="NCBI Taxonomy" id="10181"/>
    <lineage>
        <taxon>Eukaryota</taxon>
        <taxon>Metazoa</taxon>
        <taxon>Chordata</taxon>
        <taxon>Craniata</taxon>
        <taxon>Vertebrata</taxon>
        <taxon>Euteleostomi</taxon>
        <taxon>Mammalia</taxon>
        <taxon>Eutheria</taxon>
        <taxon>Euarchontoglires</taxon>
        <taxon>Glires</taxon>
        <taxon>Rodentia</taxon>
        <taxon>Hystricomorpha</taxon>
        <taxon>Bathyergidae</taxon>
        <taxon>Heterocephalus</taxon>
    </lineage>
</organism>
<sequence length="71" mass="8170">SNYTDMDDGCPGLLKPGTSKLSFDPEGYWKKRGQERSYPYVEVVFTITNETQKFHIPLLLSPWSYTTYQGS</sequence>
<dbReference type="STRING" id="10181.G5C5Q4"/>
<dbReference type="InParanoid" id="G5C5Q4"/>
<evidence type="ECO:0000313" key="2">
    <source>
        <dbReference type="EMBL" id="EHB16865.1"/>
    </source>
</evidence>
<dbReference type="EMBL" id="JH173457">
    <property type="protein sequence ID" value="EHB16865.1"/>
    <property type="molecule type" value="Genomic_DNA"/>
</dbReference>
<dbReference type="AlphaFoldDB" id="G5C5Q4"/>
<dbReference type="GO" id="GO:0006144">
    <property type="term" value="P:purine nucleobase metabolic process"/>
    <property type="evidence" value="ECO:0007669"/>
    <property type="project" value="TreeGrafter"/>
</dbReference>
<dbReference type="InterPro" id="IPR023416">
    <property type="entry name" value="Transthyretin/HIU_hydrolase_d"/>
</dbReference>
<dbReference type="PANTHER" id="PTHR10395:SF11">
    <property type="entry name" value="5-HYDROXYISOURATE HYDROLASE"/>
    <property type="match status" value="1"/>
</dbReference>
<accession>G5C5Q4</accession>
<evidence type="ECO:0000259" key="1">
    <source>
        <dbReference type="Pfam" id="PF00576"/>
    </source>
</evidence>
<name>G5C5Q4_HETGA</name>
<dbReference type="InterPro" id="IPR023419">
    <property type="entry name" value="Transthyretin_CS"/>
</dbReference>
<proteinExistence type="predicted"/>
<gene>
    <name evidence="2" type="ORF">GW7_19212</name>
</gene>
<dbReference type="Pfam" id="PF00576">
    <property type="entry name" value="Transthyretin"/>
    <property type="match status" value="1"/>
</dbReference>
<dbReference type="PANTHER" id="PTHR10395">
    <property type="entry name" value="URICASE AND TRANSTHYRETIN-RELATED"/>
    <property type="match status" value="1"/>
</dbReference>
<dbReference type="GO" id="GO:0016787">
    <property type="term" value="F:hydrolase activity"/>
    <property type="evidence" value="ECO:0007669"/>
    <property type="project" value="UniProtKB-KW"/>
</dbReference>
<keyword evidence="2" id="KW-0378">Hydrolase</keyword>
<dbReference type="SUPFAM" id="SSF49472">
    <property type="entry name" value="Transthyretin (synonym: prealbumin)"/>
    <property type="match status" value="1"/>
</dbReference>